<dbReference type="Proteomes" id="UP000623842">
    <property type="component" value="Unassembled WGS sequence"/>
</dbReference>
<keyword evidence="2 6" id="KW-0597">Phosphoprotein</keyword>
<dbReference type="SMART" id="SM00900">
    <property type="entry name" value="FMN_bind"/>
    <property type="match status" value="1"/>
</dbReference>
<dbReference type="GO" id="GO:0022900">
    <property type="term" value="P:electron transport chain"/>
    <property type="evidence" value="ECO:0007669"/>
    <property type="project" value="UniProtKB-UniRule"/>
</dbReference>
<evidence type="ECO:0000256" key="1">
    <source>
        <dbReference type="ARBA" id="ARBA00022448"/>
    </source>
</evidence>
<dbReference type="Pfam" id="PF04205">
    <property type="entry name" value="FMN_bind"/>
    <property type="match status" value="1"/>
</dbReference>
<name>A0A919BPH4_9GAMM</name>
<comment type="subcellular location">
    <subcellularLocation>
        <location evidence="6">Cell inner membrane</location>
        <topology evidence="6">Single-pass membrane protein</topology>
    </subcellularLocation>
</comment>
<dbReference type="PIRSF" id="PIRSF006091">
    <property type="entry name" value="E_trnsport_RnfG"/>
    <property type="match status" value="1"/>
</dbReference>
<protein>
    <recommendedName>
        <fullName evidence="6">Ion-translocating oxidoreductase complex subunit G</fullName>
        <ecNumber evidence="6">7.-.-.-</ecNumber>
    </recommendedName>
    <alternativeName>
        <fullName evidence="6">Rnf electron transport complex subunit G</fullName>
    </alternativeName>
</protein>
<dbReference type="GO" id="GO:0009055">
    <property type="term" value="F:electron transfer activity"/>
    <property type="evidence" value="ECO:0007669"/>
    <property type="project" value="InterPro"/>
</dbReference>
<dbReference type="InterPro" id="IPR010209">
    <property type="entry name" value="Ion_transpt_RnfG/RsxG"/>
</dbReference>
<keyword evidence="6" id="KW-1278">Translocase</keyword>
<keyword evidence="10" id="KW-1185">Reference proteome</keyword>
<evidence type="ECO:0000313" key="10">
    <source>
        <dbReference type="Proteomes" id="UP000623842"/>
    </source>
</evidence>
<dbReference type="EC" id="7.-.-.-" evidence="6"/>
<feature type="modified residue" description="FMN phosphoryl threonine" evidence="6">
    <location>
        <position position="174"/>
    </location>
</feature>
<evidence type="ECO:0000256" key="3">
    <source>
        <dbReference type="ARBA" id="ARBA00022630"/>
    </source>
</evidence>
<dbReference type="PANTHER" id="PTHR36118:SF1">
    <property type="entry name" value="ION-TRANSLOCATING OXIDOREDUCTASE COMPLEX SUBUNIT G"/>
    <property type="match status" value="1"/>
</dbReference>
<dbReference type="GO" id="GO:0005886">
    <property type="term" value="C:plasma membrane"/>
    <property type="evidence" value="ECO:0007669"/>
    <property type="project" value="UniProtKB-SubCell"/>
</dbReference>
<reference evidence="9" key="1">
    <citation type="journal article" date="2014" name="Int. J. Syst. Evol. Microbiol.">
        <title>Complete genome sequence of Corynebacterium casei LMG S-19264T (=DSM 44701T), isolated from a smear-ripened cheese.</title>
        <authorList>
            <consortium name="US DOE Joint Genome Institute (JGI-PGF)"/>
            <person name="Walter F."/>
            <person name="Albersmeier A."/>
            <person name="Kalinowski J."/>
            <person name="Ruckert C."/>
        </authorList>
    </citation>
    <scope>NUCLEOTIDE SEQUENCE</scope>
    <source>
        <strain evidence="9">KCTC 42731</strain>
    </source>
</reference>
<dbReference type="NCBIfam" id="TIGR01947">
    <property type="entry name" value="rnfG"/>
    <property type="match status" value="1"/>
</dbReference>
<gene>
    <name evidence="6 9" type="primary">rnfG</name>
    <name evidence="9" type="ORF">GCM10017161_31810</name>
</gene>
<dbReference type="InterPro" id="IPR007329">
    <property type="entry name" value="FMN-bd"/>
</dbReference>
<keyword evidence="4 6" id="KW-0288">FMN</keyword>
<dbReference type="NCBIfam" id="NF002519">
    <property type="entry name" value="PRK01908.1"/>
    <property type="match status" value="1"/>
</dbReference>
<dbReference type="PANTHER" id="PTHR36118">
    <property type="entry name" value="ION-TRANSLOCATING OXIDOREDUCTASE COMPLEX SUBUNIT G"/>
    <property type="match status" value="1"/>
</dbReference>
<dbReference type="RefSeq" id="WP_189772654.1">
    <property type="nucleotide sequence ID" value="NZ_BNCK01000008.1"/>
</dbReference>
<keyword evidence="6 7" id="KW-1133">Transmembrane helix</keyword>
<evidence type="ECO:0000256" key="6">
    <source>
        <dbReference type="HAMAP-Rule" id="MF_00479"/>
    </source>
</evidence>
<evidence type="ECO:0000259" key="8">
    <source>
        <dbReference type="SMART" id="SM00900"/>
    </source>
</evidence>
<evidence type="ECO:0000256" key="4">
    <source>
        <dbReference type="ARBA" id="ARBA00022643"/>
    </source>
</evidence>
<reference evidence="9" key="2">
    <citation type="submission" date="2020-09" db="EMBL/GenBank/DDBJ databases">
        <authorList>
            <person name="Sun Q."/>
            <person name="Kim S."/>
        </authorList>
    </citation>
    <scope>NUCLEOTIDE SEQUENCE</scope>
    <source>
        <strain evidence="9">KCTC 42731</strain>
    </source>
</reference>
<keyword evidence="6 7" id="KW-0472">Membrane</keyword>
<evidence type="ECO:0000313" key="9">
    <source>
        <dbReference type="EMBL" id="GHG00888.1"/>
    </source>
</evidence>
<keyword evidence="1 6" id="KW-0813">Transport</keyword>
<dbReference type="AlphaFoldDB" id="A0A919BPH4"/>
<organism evidence="9 10">
    <name type="scientific">Thalassotalea marina</name>
    <dbReference type="NCBI Taxonomy" id="1673741"/>
    <lineage>
        <taxon>Bacteria</taxon>
        <taxon>Pseudomonadati</taxon>
        <taxon>Pseudomonadota</taxon>
        <taxon>Gammaproteobacteria</taxon>
        <taxon>Alteromonadales</taxon>
        <taxon>Colwelliaceae</taxon>
        <taxon>Thalassotalea</taxon>
    </lineage>
</organism>
<sequence length="208" mass="22885">MKKAIESNARILAVFAIACTAVVGIVNLLTKDTINKQEQRYLIKTLSQIVDPTSHDNDMTQSCVIIQDDTLGSEPQKAYLAFKGDTPVAAAITTTAPDGYSGNIYLLVAVNYQNQVTGVRTLKHQETPGLGDKIETRKSDWIFSFNGKTIESDDDSHWAVKKDGGTFDQFTGATITPRAVVNATKRTLLYFSEHKQTLFSSTQSCQED</sequence>
<dbReference type="GO" id="GO:0010181">
    <property type="term" value="F:FMN binding"/>
    <property type="evidence" value="ECO:0007669"/>
    <property type="project" value="InterPro"/>
</dbReference>
<evidence type="ECO:0000256" key="7">
    <source>
        <dbReference type="SAM" id="Phobius"/>
    </source>
</evidence>
<dbReference type="EMBL" id="BNCK01000008">
    <property type="protein sequence ID" value="GHG00888.1"/>
    <property type="molecule type" value="Genomic_DNA"/>
</dbReference>
<comment type="cofactor">
    <cofactor evidence="6">
        <name>FMN</name>
        <dbReference type="ChEBI" id="CHEBI:58210"/>
    </cofactor>
</comment>
<keyword evidence="6" id="KW-0997">Cell inner membrane</keyword>
<keyword evidence="6" id="KW-1003">Cell membrane</keyword>
<evidence type="ECO:0000256" key="5">
    <source>
        <dbReference type="ARBA" id="ARBA00022982"/>
    </source>
</evidence>
<comment type="function">
    <text evidence="6">Part of a membrane-bound complex that couples electron transfer with translocation of ions across the membrane.</text>
</comment>
<dbReference type="HAMAP" id="MF_00479">
    <property type="entry name" value="RsxG_RnfG"/>
    <property type="match status" value="1"/>
</dbReference>
<accession>A0A919BPH4</accession>
<comment type="caution">
    <text evidence="9">The sequence shown here is derived from an EMBL/GenBank/DDBJ whole genome shotgun (WGS) entry which is preliminary data.</text>
</comment>
<comment type="subunit">
    <text evidence="6">The complex is composed of six subunits: RnfA, RnfB, RnfC, RnfD, RnfE and RnfG.</text>
</comment>
<comment type="similarity">
    <text evidence="6">Belongs to the RnfG family.</text>
</comment>
<keyword evidence="3 6" id="KW-0285">Flavoprotein</keyword>
<evidence type="ECO:0000256" key="2">
    <source>
        <dbReference type="ARBA" id="ARBA00022553"/>
    </source>
</evidence>
<keyword evidence="5 6" id="KW-0249">Electron transport</keyword>
<keyword evidence="6 7" id="KW-0812">Transmembrane</keyword>
<proteinExistence type="inferred from homology"/>
<feature type="transmembrane region" description="Helical" evidence="7">
    <location>
        <begin position="12"/>
        <end position="30"/>
    </location>
</feature>
<feature type="domain" description="FMN-binding" evidence="8">
    <location>
        <begin position="99"/>
        <end position="191"/>
    </location>
</feature>